<gene>
    <name evidence="2" type="ORF">LOKVESSMR4R_01795</name>
</gene>
<dbReference type="EMBL" id="CP021431">
    <property type="protein sequence ID" value="ARU01108.1"/>
    <property type="molecule type" value="Genomic_DNA"/>
</dbReference>
<accession>A0A1Y0EC85</accession>
<dbReference type="InterPro" id="IPR020349">
    <property type="entry name" value="Uncharacterised_14.7kDa"/>
</dbReference>
<dbReference type="STRING" id="1122181.GCA_000382265_03658"/>
<evidence type="ECO:0000256" key="1">
    <source>
        <dbReference type="SAM" id="SignalP"/>
    </source>
</evidence>
<evidence type="ECO:0000313" key="3">
    <source>
        <dbReference type="Proteomes" id="UP000195273"/>
    </source>
</evidence>
<dbReference type="KEGG" id="lvs:LOKVESSMR4R_01795"/>
<evidence type="ECO:0000313" key="2">
    <source>
        <dbReference type="EMBL" id="ARU01108.1"/>
    </source>
</evidence>
<keyword evidence="1" id="KW-0732">Signal</keyword>
<sequence length="135" mass="14810">MTRTTIAIMVVLLATIGLAGSLSAQAQLRDEPRVRDGIIYVGMAYEIAQKCDNIRARTLRGLTYLQSLRNTARNLGYSEAEIDAYIDDRAEKQRLEDIARAQLAALGAVVADPASYCRVGQAQIAANTRVGWLLR</sequence>
<proteinExistence type="predicted"/>
<feature type="chain" id="PRO_5012349722" evidence="1">
    <location>
        <begin position="27"/>
        <end position="135"/>
    </location>
</feature>
<dbReference type="Pfam" id="PF17267">
    <property type="entry name" value="DUF5333"/>
    <property type="match status" value="1"/>
</dbReference>
<dbReference type="Proteomes" id="UP000195273">
    <property type="component" value="Chromosome"/>
</dbReference>
<name>A0A1Y0EC85_9RHOB</name>
<protein>
    <submittedName>
        <fullName evidence="2">NADH dehydrogenase subunit E</fullName>
    </submittedName>
</protein>
<dbReference type="AlphaFoldDB" id="A0A1Y0EC85"/>
<keyword evidence="3" id="KW-1185">Reference proteome</keyword>
<dbReference type="OrthoDB" id="7658992at2"/>
<dbReference type="RefSeq" id="WP_087207648.1">
    <property type="nucleotide sequence ID" value="NZ_CP021431.1"/>
</dbReference>
<organism evidence="2 3">
    <name type="scientific">Yoonia vestfoldensis</name>
    <dbReference type="NCBI Taxonomy" id="245188"/>
    <lineage>
        <taxon>Bacteria</taxon>
        <taxon>Pseudomonadati</taxon>
        <taxon>Pseudomonadota</taxon>
        <taxon>Alphaproteobacteria</taxon>
        <taxon>Rhodobacterales</taxon>
        <taxon>Paracoccaceae</taxon>
        <taxon>Yoonia</taxon>
    </lineage>
</organism>
<reference evidence="2 3" key="1">
    <citation type="submission" date="2017-05" db="EMBL/GenBank/DDBJ databases">
        <title>Genome Sequence of Loktanella vestfoldensis Strain SMR4r Isolated from a Culture of the Diatom Skeletonema marinoi.</title>
        <authorList>
            <person name="Topel M."/>
            <person name="Pinder M.I.M."/>
            <person name="Johansson O.N."/>
            <person name="Kourtchenko O."/>
            <person name="Godhe A."/>
            <person name="Clarke A.K."/>
        </authorList>
    </citation>
    <scope>NUCLEOTIDE SEQUENCE [LARGE SCALE GENOMIC DNA]</scope>
    <source>
        <strain evidence="2 3">SMR4r</strain>
    </source>
</reference>
<feature type="signal peptide" evidence="1">
    <location>
        <begin position="1"/>
        <end position="26"/>
    </location>
</feature>